<dbReference type="Pfam" id="PF00644">
    <property type="entry name" value="PARP"/>
    <property type="match status" value="1"/>
</dbReference>
<dbReference type="GO" id="GO:0005737">
    <property type="term" value="C:cytoplasm"/>
    <property type="evidence" value="ECO:0007669"/>
    <property type="project" value="TreeGrafter"/>
</dbReference>
<dbReference type="GeneID" id="117347638"/>
<dbReference type="InParanoid" id="A0A6P8NFQ8"/>
<dbReference type="RefSeq" id="XP_033774712.1">
    <property type="nucleotide sequence ID" value="XM_033918821.1"/>
</dbReference>
<sequence length="212" mass="24071">MDLKFSGWQTVFDDTKKLKSGQEPKRGYGYKMFHGTHKNNAKAIITSGFQPSSGGTLGPGVYCSRDQNKAMGYPAFCSDIDRVVFILKVRVGKVKKIDGVGITLQTTWHQNGYDTAWLPPVGGRMEEDCVWDPKRITIVGLAHCSDSQAKTELGKLIKKQDKIDPRQNHKNIKRSCKICRKENRGHHIIIHCWQCKKKVCPFLDKHVCKKKQ</sequence>
<dbReference type="GO" id="GO:0003950">
    <property type="term" value="F:NAD+ poly-ADP-ribosyltransferase activity"/>
    <property type="evidence" value="ECO:0007669"/>
    <property type="project" value="InterPro"/>
</dbReference>
<dbReference type="SUPFAM" id="SSF56399">
    <property type="entry name" value="ADP-ribosylation"/>
    <property type="match status" value="1"/>
</dbReference>
<evidence type="ECO:0000256" key="1">
    <source>
        <dbReference type="ARBA" id="ARBA00024347"/>
    </source>
</evidence>
<dbReference type="Proteomes" id="UP000515159">
    <property type="component" value="Chromosome 13"/>
</dbReference>
<comment type="similarity">
    <text evidence="1">Belongs to the ARTD/PARP family.</text>
</comment>
<evidence type="ECO:0000313" key="4">
    <source>
        <dbReference type="RefSeq" id="XP_033774712.1"/>
    </source>
</evidence>
<name>A0A6P8NFQ8_GEOSA</name>
<gene>
    <name evidence="4" type="primary">LOC117347638</name>
</gene>
<accession>A0A6P8NFQ8</accession>
<reference evidence="4" key="1">
    <citation type="submission" date="2025-08" db="UniProtKB">
        <authorList>
            <consortium name="RefSeq"/>
        </authorList>
    </citation>
    <scope>IDENTIFICATION</scope>
</reference>
<dbReference type="KEGG" id="gsh:117347638"/>
<evidence type="ECO:0000259" key="2">
    <source>
        <dbReference type="Pfam" id="PF00644"/>
    </source>
</evidence>
<dbReference type="InterPro" id="IPR012317">
    <property type="entry name" value="Poly(ADP-ribose)pol_cat_dom"/>
</dbReference>
<dbReference type="OrthoDB" id="9894570at2759"/>
<proteinExistence type="inferred from homology"/>
<keyword evidence="3" id="KW-1185">Reference proteome</keyword>
<dbReference type="FunFam" id="3.90.175.10:FF:000005">
    <property type="entry name" value="Uncharacterized protein"/>
    <property type="match status" value="1"/>
</dbReference>
<dbReference type="Gene3D" id="3.90.175.10">
    <property type="entry name" value="Diphtheria Toxin, domain 1"/>
    <property type="match status" value="1"/>
</dbReference>
<dbReference type="AlphaFoldDB" id="A0A6P8NFQ8"/>
<evidence type="ECO:0000313" key="3">
    <source>
        <dbReference type="Proteomes" id="UP000515159"/>
    </source>
</evidence>
<protein>
    <submittedName>
        <fullName evidence="4">Uncharacterized protein LOC117347638</fullName>
    </submittedName>
</protein>
<dbReference type="PANTHER" id="PTHR36542">
    <property type="entry name" value="GIG2-LIKE PROTEIN DRED-RELATED"/>
    <property type="match status" value="1"/>
</dbReference>
<feature type="domain" description="PARP catalytic" evidence="2">
    <location>
        <begin position="31"/>
        <end position="97"/>
    </location>
</feature>
<dbReference type="PANTHER" id="PTHR36542:SF8">
    <property type="entry name" value="GIG2-LIKE PROTEIN DREN"/>
    <property type="match status" value="1"/>
</dbReference>
<organism evidence="3 4">
    <name type="scientific">Geotrypetes seraphini</name>
    <name type="common">Gaboon caecilian</name>
    <name type="synonym">Caecilia seraphini</name>
    <dbReference type="NCBI Taxonomy" id="260995"/>
    <lineage>
        <taxon>Eukaryota</taxon>
        <taxon>Metazoa</taxon>
        <taxon>Chordata</taxon>
        <taxon>Craniata</taxon>
        <taxon>Vertebrata</taxon>
        <taxon>Euteleostomi</taxon>
        <taxon>Amphibia</taxon>
        <taxon>Gymnophiona</taxon>
        <taxon>Geotrypetes</taxon>
    </lineage>
</organism>